<dbReference type="Proteomes" id="UP001163046">
    <property type="component" value="Unassembled WGS sequence"/>
</dbReference>
<accession>A0A9W9YDJ9</accession>
<dbReference type="OrthoDB" id="10476723at2759"/>
<organism evidence="2 3">
    <name type="scientific">Desmophyllum pertusum</name>
    <dbReference type="NCBI Taxonomy" id="174260"/>
    <lineage>
        <taxon>Eukaryota</taxon>
        <taxon>Metazoa</taxon>
        <taxon>Cnidaria</taxon>
        <taxon>Anthozoa</taxon>
        <taxon>Hexacorallia</taxon>
        <taxon>Scleractinia</taxon>
        <taxon>Caryophylliina</taxon>
        <taxon>Caryophylliidae</taxon>
        <taxon>Desmophyllum</taxon>
    </lineage>
</organism>
<protein>
    <submittedName>
        <fullName evidence="2">Uncharacterized protein</fullName>
    </submittedName>
</protein>
<gene>
    <name evidence="2" type="ORF">OS493_013399</name>
</gene>
<dbReference type="EMBL" id="MU827783">
    <property type="protein sequence ID" value="KAJ7336025.1"/>
    <property type="molecule type" value="Genomic_DNA"/>
</dbReference>
<evidence type="ECO:0000313" key="2">
    <source>
        <dbReference type="EMBL" id="KAJ7336025.1"/>
    </source>
</evidence>
<comment type="caution">
    <text evidence="2">The sequence shown here is derived from an EMBL/GenBank/DDBJ whole genome shotgun (WGS) entry which is preliminary data.</text>
</comment>
<sequence>MATLQFGVTIQLVLLIYGRTCAAEDWNCSAKVEVSSLYYYRDHYCYKTNMGIPPIPSIENQDLILMEPFVSRPDKVQKCAKASVGRGYKNFALFNGGECRSSWDSTATYNVYGYERTTNQYCYNYCYLFCYRRCYNYLVYCSTGFGDASMMNLYRLHVDGIPIDNIIDYFTVL</sequence>
<reference evidence="2" key="1">
    <citation type="submission" date="2023-01" db="EMBL/GenBank/DDBJ databases">
        <title>Genome assembly of the deep-sea coral Lophelia pertusa.</title>
        <authorList>
            <person name="Herrera S."/>
            <person name="Cordes E."/>
        </authorList>
    </citation>
    <scope>NUCLEOTIDE SEQUENCE</scope>
    <source>
        <strain evidence="2">USNM1676648</strain>
        <tissue evidence="2">Polyp</tissue>
    </source>
</reference>
<keyword evidence="3" id="KW-1185">Reference proteome</keyword>
<evidence type="ECO:0000256" key="1">
    <source>
        <dbReference type="SAM" id="SignalP"/>
    </source>
</evidence>
<evidence type="ECO:0000313" key="3">
    <source>
        <dbReference type="Proteomes" id="UP001163046"/>
    </source>
</evidence>
<name>A0A9W9YDJ9_9CNID</name>
<feature type="signal peptide" evidence="1">
    <location>
        <begin position="1"/>
        <end position="22"/>
    </location>
</feature>
<proteinExistence type="predicted"/>
<dbReference type="AlphaFoldDB" id="A0A9W9YDJ9"/>
<feature type="chain" id="PRO_5040956985" evidence="1">
    <location>
        <begin position="23"/>
        <end position="173"/>
    </location>
</feature>
<keyword evidence="1" id="KW-0732">Signal</keyword>